<keyword evidence="2" id="KW-1185">Reference proteome</keyword>
<sequence>MLDNWEVREDAERVWDQVKEVRPKDKPQENLFDIDGLAMKLASACDGSYRYNSVKQHVADGLRAAYKVFTCKTITELDQKGYIPKRRASDYDNTIYSRTVPNFDWEHWYTSFFGCLISTCRKLLKQSDLISLHKVQVDESFDSTHKI</sequence>
<name>A0AAW0FXR8_9APHY</name>
<proteinExistence type="predicted"/>
<dbReference type="EMBL" id="JASBNA010000029">
    <property type="protein sequence ID" value="KAK7683690.1"/>
    <property type="molecule type" value="Genomic_DNA"/>
</dbReference>
<gene>
    <name evidence="1" type="ORF">QCA50_013066</name>
</gene>
<evidence type="ECO:0000313" key="1">
    <source>
        <dbReference type="EMBL" id="KAK7683690.1"/>
    </source>
</evidence>
<accession>A0AAW0FXR8</accession>
<organism evidence="1 2">
    <name type="scientific">Cerrena zonata</name>
    <dbReference type="NCBI Taxonomy" id="2478898"/>
    <lineage>
        <taxon>Eukaryota</taxon>
        <taxon>Fungi</taxon>
        <taxon>Dikarya</taxon>
        <taxon>Basidiomycota</taxon>
        <taxon>Agaricomycotina</taxon>
        <taxon>Agaricomycetes</taxon>
        <taxon>Polyporales</taxon>
        <taxon>Cerrenaceae</taxon>
        <taxon>Cerrena</taxon>
    </lineage>
</organism>
<reference evidence="1 2" key="1">
    <citation type="submission" date="2022-09" db="EMBL/GenBank/DDBJ databases">
        <authorList>
            <person name="Palmer J.M."/>
        </authorList>
    </citation>
    <scope>NUCLEOTIDE SEQUENCE [LARGE SCALE GENOMIC DNA]</scope>
    <source>
        <strain evidence="1 2">DSM 7382</strain>
    </source>
</reference>
<evidence type="ECO:0000313" key="2">
    <source>
        <dbReference type="Proteomes" id="UP001385951"/>
    </source>
</evidence>
<comment type="caution">
    <text evidence="1">The sequence shown here is derived from an EMBL/GenBank/DDBJ whole genome shotgun (WGS) entry which is preliminary data.</text>
</comment>
<dbReference type="Proteomes" id="UP001385951">
    <property type="component" value="Unassembled WGS sequence"/>
</dbReference>
<dbReference type="AlphaFoldDB" id="A0AAW0FXR8"/>
<protein>
    <submittedName>
        <fullName evidence="1">Uncharacterized protein</fullName>
    </submittedName>
</protein>